<dbReference type="HOGENOM" id="CLU_2740051_0_0_1"/>
<dbReference type="Proteomes" id="UP000015241">
    <property type="component" value="Unassembled WGS sequence"/>
</dbReference>
<proteinExistence type="predicted"/>
<evidence type="ECO:0000313" key="2">
    <source>
        <dbReference type="Proteomes" id="UP000015241"/>
    </source>
</evidence>
<evidence type="ECO:0000313" key="1">
    <source>
        <dbReference type="EMBL" id="EPS97991.1"/>
    </source>
</evidence>
<name>S8DY67_FOMSC</name>
<dbReference type="EMBL" id="KE504170">
    <property type="protein sequence ID" value="EPS97991.1"/>
    <property type="molecule type" value="Genomic_DNA"/>
</dbReference>
<dbReference type="AlphaFoldDB" id="S8DY67"/>
<reference evidence="1 2" key="1">
    <citation type="journal article" date="2012" name="Science">
        <title>The Paleozoic origin of enzymatic lignin decomposition reconstructed from 31 fungal genomes.</title>
        <authorList>
            <person name="Floudas D."/>
            <person name="Binder M."/>
            <person name="Riley R."/>
            <person name="Barry K."/>
            <person name="Blanchette R.A."/>
            <person name="Henrissat B."/>
            <person name="Martinez A.T."/>
            <person name="Otillar R."/>
            <person name="Spatafora J.W."/>
            <person name="Yadav J.S."/>
            <person name="Aerts A."/>
            <person name="Benoit I."/>
            <person name="Boyd A."/>
            <person name="Carlson A."/>
            <person name="Copeland A."/>
            <person name="Coutinho P.M."/>
            <person name="de Vries R.P."/>
            <person name="Ferreira P."/>
            <person name="Findley K."/>
            <person name="Foster B."/>
            <person name="Gaskell J."/>
            <person name="Glotzer D."/>
            <person name="Gorecki P."/>
            <person name="Heitman J."/>
            <person name="Hesse C."/>
            <person name="Hori C."/>
            <person name="Igarashi K."/>
            <person name="Jurgens J.A."/>
            <person name="Kallen N."/>
            <person name="Kersten P."/>
            <person name="Kohler A."/>
            <person name="Kuees U."/>
            <person name="Kumar T.K.A."/>
            <person name="Kuo A."/>
            <person name="LaButti K."/>
            <person name="Larrondo L.F."/>
            <person name="Lindquist E."/>
            <person name="Ling A."/>
            <person name="Lombard V."/>
            <person name="Lucas S."/>
            <person name="Lundell T."/>
            <person name="Martin R."/>
            <person name="McLaughlin D.J."/>
            <person name="Morgenstern I."/>
            <person name="Morin E."/>
            <person name="Murat C."/>
            <person name="Nagy L.G."/>
            <person name="Nolan M."/>
            <person name="Ohm R.A."/>
            <person name="Patyshakuliyeva A."/>
            <person name="Rokas A."/>
            <person name="Ruiz-Duenas F.J."/>
            <person name="Sabat G."/>
            <person name="Salamov A."/>
            <person name="Samejima M."/>
            <person name="Schmutz J."/>
            <person name="Slot J.C."/>
            <person name="St John F."/>
            <person name="Stenlid J."/>
            <person name="Sun H."/>
            <person name="Sun S."/>
            <person name="Syed K."/>
            <person name="Tsang A."/>
            <person name="Wiebenga A."/>
            <person name="Young D."/>
            <person name="Pisabarro A."/>
            <person name="Eastwood D.C."/>
            <person name="Martin F."/>
            <person name="Cullen D."/>
            <person name="Grigoriev I.V."/>
            <person name="Hibbett D.S."/>
        </authorList>
    </citation>
    <scope>NUCLEOTIDE SEQUENCE</scope>
    <source>
        <strain evidence="2">FP-58527</strain>
    </source>
</reference>
<protein>
    <submittedName>
        <fullName evidence="1">Uncharacterized protein</fullName>
    </submittedName>
</protein>
<dbReference type="InParanoid" id="S8DY67"/>
<sequence>MSALLGIALATVTPQPAYSPLTPCAAYIALNVPTNVAPGSPRAGVAPPLSAVCIAGFAVSTGKSARDAASL</sequence>
<keyword evidence="2" id="KW-1185">Reference proteome</keyword>
<accession>S8DY67</accession>
<gene>
    <name evidence="1" type="ORF">FOMPIDRAFT_1024820</name>
</gene>
<organism evidence="1 2">
    <name type="scientific">Fomitopsis schrenkii</name>
    <name type="common">Brown rot fungus</name>
    <dbReference type="NCBI Taxonomy" id="2126942"/>
    <lineage>
        <taxon>Eukaryota</taxon>
        <taxon>Fungi</taxon>
        <taxon>Dikarya</taxon>
        <taxon>Basidiomycota</taxon>
        <taxon>Agaricomycotina</taxon>
        <taxon>Agaricomycetes</taxon>
        <taxon>Polyporales</taxon>
        <taxon>Fomitopsis</taxon>
    </lineage>
</organism>